<keyword evidence="5" id="KW-1185">Reference proteome</keyword>
<protein>
    <submittedName>
        <fullName evidence="4">MerR family DNA-binding protein</fullName>
    </submittedName>
</protein>
<keyword evidence="4" id="KW-0238">DNA-binding</keyword>
<dbReference type="Gene3D" id="1.10.1660.10">
    <property type="match status" value="1"/>
</dbReference>
<evidence type="ECO:0000259" key="3">
    <source>
        <dbReference type="PROSITE" id="PS50937"/>
    </source>
</evidence>
<evidence type="ECO:0000313" key="5">
    <source>
        <dbReference type="Proteomes" id="UP000787472"/>
    </source>
</evidence>
<evidence type="ECO:0000313" key="4">
    <source>
        <dbReference type="EMBL" id="NHO67417.1"/>
    </source>
</evidence>
<proteinExistence type="predicted"/>
<dbReference type="InterPro" id="IPR015358">
    <property type="entry name" value="Tscrpt_reg_MerR_DNA-bd"/>
</dbReference>
<dbReference type="InterPro" id="IPR000551">
    <property type="entry name" value="MerR-type_HTH_dom"/>
</dbReference>
<evidence type="ECO:0000256" key="2">
    <source>
        <dbReference type="ARBA" id="ARBA00023163"/>
    </source>
</evidence>
<dbReference type="Pfam" id="PF09278">
    <property type="entry name" value="MerR-DNA-bind"/>
    <property type="match status" value="1"/>
</dbReference>
<dbReference type="GO" id="GO:0006355">
    <property type="term" value="P:regulation of DNA-templated transcription"/>
    <property type="evidence" value="ECO:0007669"/>
    <property type="project" value="InterPro"/>
</dbReference>
<dbReference type="InterPro" id="IPR009061">
    <property type="entry name" value="DNA-bd_dom_put_sf"/>
</dbReference>
<organism evidence="4 5">
    <name type="scientific">Pseudomaricurvus hydrocarbonicus</name>
    <dbReference type="NCBI Taxonomy" id="1470433"/>
    <lineage>
        <taxon>Bacteria</taxon>
        <taxon>Pseudomonadati</taxon>
        <taxon>Pseudomonadota</taxon>
        <taxon>Gammaproteobacteria</taxon>
        <taxon>Cellvibrionales</taxon>
        <taxon>Cellvibrionaceae</taxon>
        <taxon>Pseudomaricurvus</taxon>
    </lineage>
</organism>
<dbReference type="RefSeq" id="WP_167190050.1">
    <property type="nucleotide sequence ID" value="NZ_JAAONZ010000016.1"/>
</dbReference>
<keyword evidence="2" id="KW-0804">Transcription</keyword>
<dbReference type="Proteomes" id="UP000787472">
    <property type="component" value="Unassembled WGS sequence"/>
</dbReference>
<feature type="domain" description="HTH merR-type" evidence="3">
    <location>
        <begin position="14"/>
        <end position="47"/>
    </location>
</feature>
<evidence type="ECO:0000256" key="1">
    <source>
        <dbReference type="ARBA" id="ARBA00023015"/>
    </source>
</evidence>
<sequence>MTSSTSDSVTKAIQRRYSRYILRQLAIIRVAQSLGLSLKEIREQLSTLPHNKAPSAAD</sequence>
<keyword evidence="1" id="KW-0805">Transcription regulation</keyword>
<name>A0A9E5MNF2_9GAMM</name>
<dbReference type="AlphaFoldDB" id="A0A9E5MNF2"/>
<dbReference type="EMBL" id="JAAONZ010000016">
    <property type="protein sequence ID" value="NHO67417.1"/>
    <property type="molecule type" value="Genomic_DNA"/>
</dbReference>
<comment type="caution">
    <text evidence="4">The sequence shown here is derived from an EMBL/GenBank/DDBJ whole genome shotgun (WGS) entry which is preliminary data.</text>
</comment>
<accession>A0A9E5MNF2</accession>
<dbReference type="PROSITE" id="PS50937">
    <property type="entry name" value="HTH_MERR_2"/>
    <property type="match status" value="1"/>
</dbReference>
<dbReference type="SUPFAM" id="SSF46955">
    <property type="entry name" value="Putative DNA-binding domain"/>
    <property type="match status" value="1"/>
</dbReference>
<reference evidence="4" key="1">
    <citation type="submission" date="2020-03" db="EMBL/GenBank/DDBJ databases">
        <authorList>
            <person name="Guo F."/>
        </authorList>
    </citation>
    <scope>NUCLEOTIDE SEQUENCE</scope>
    <source>
        <strain evidence="4">JCM 30134</strain>
    </source>
</reference>
<gene>
    <name evidence="4" type="ORF">G8770_17870</name>
</gene>
<dbReference type="GO" id="GO:0003677">
    <property type="term" value="F:DNA binding"/>
    <property type="evidence" value="ECO:0007669"/>
    <property type="project" value="UniProtKB-KW"/>
</dbReference>